<dbReference type="InterPro" id="IPR041588">
    <property type="entry name" value="Integrase_H2C2"/>
</dbReference>
<gene>
    <name evidence="3" type="ORF">Tci_017132</name>
</gene>
<feature type="non-terminal residue" evidence="3">
    <location>
        <position position="371"/>
    </location>
</feature>
<keyword evidence="3" id="KW-0695">RNA-directed DNA polymerase</keyword>
<dbReference type="Pfam" id="PF24626">
    <property type="entry name" value="SH3_Tf2-1"/>
    <property type="match status" value="1"/>
</dbReference>
<dbReference type="GO" id="GO:0003964">
    <property type="term" value="F:RNA-directed DNA polymerase activity"/>
    <property type="evidence" value="ECO:0007669"/>
    <property type="project" value="UniProtKB-KW"/>
</dbReference>
<dbReference type="Gene3D" id="1.10.340.70">
    <property type="match status" value="1"/>
</dbReference>
<feature type="domain" description="Tf2-1-like SH3-like" evidence="2">
    <location>
        <begin position="1"/>
        <end position="61"/>
    </location>
</feature>
<dbReference type="InterPro" id="IPR056924">
    <property type="entry name" value="SH3_Tf2-1"/>
</dbReference>
<sequence>MLKVSPRKGVIQFKKQGKLNPRYIGPFKIFERIGPVESKLELPEELSNVHSTFHISNLKKCLSNESLFIPMKELRPDDKLNFVEELAEVMDREIKQLKQSHIPIVKKELNMKQRRLLELLADYDCEIRYHLGKANVVEDALSQKERIKPIRVKSLVMTIHPKLPSQVLEAQTKAIKEENIKADNLRGMDKAFKICPDRTRCNKNQTCLPLFGNLRDLIMHEYHKSTYSIHPGSDKIYQDLKKLYCWPNMKAITAEYVGKCLTCSRVKTECQKPSGLLVAPFKVLYGRMCRSPVCWAEVGDIQFTGPEINHETTEKIVKIQQCLQAARDRQRSYANVRRKPLEFQVRDRVMLKVSPRKGVIRFKKQGKLNPR</sequence>
<keyword evidence="3" id="KW-0548">Nucleotidyltransferase</keyword>
<proteinExistence type="predicted"/>
<accession>A0A6L2KB81</accession>
<dbReference type="PANTHER" id="PTHR46148">
    <property type="entry name" value="CHROMO DOMAIN-CONTAINING PROTEIN"/>
    <property type="match status" value="1"/>
</dbReference>
<dbReference type="Pfam" id="PF17921">
    <property type="entry name" value="Integrase_H2C2"/>
    <property type="match status" value="1"/>
</dbReference>
<organism evidence="3">
    <name type="scientific">Tanacetum cinerariifolium</name>
    <name type="common">Dalmatian daisy</name>
    <name type="synonym">Chrysanthemum cinerariifolium</name>
    <dbReference type="NCBI Taxonomy" id="118510"/>
    <lineage>
        <taxon>Eukaryota</taxon>
        <taxon>Viridiplantae</taxon>
        <taxon>Streptophyta</taxon>
        <taxon>Embryophyta</taxon>
        <taxon>Tracheophyta</taxon>
        <taxon>Spermatophyta</taxon>
        <taxon>Magnoliopsida</taxon>
        <taxon>eudicotyledons</taxon>
        <taxon>Gunneridae</taxon>
        <taxon>Pentapetalae</taxon>
        <taxon>asterids</taxon>
        <taxon>campanulids</taxon>
        <taxon>Asterales</taxon>
        <taxon>Asteraceae</taxon>
        <taxon>Asteroideae</taxon>
        <taxon>Anthemideae</taxon>
        <taxon>Anthemidinae</taxon>
        <taxon>Tanacetum</taxon>
    </lineage>
</organism>
<dbReference type="EMBL" id="BKCJ010001945">
    <property type="protein sequence ID" value="GEU45154.1"/>
    <property type="molecule type" value="Genomic_DNA"/>
</dbReference>
<feature type="domain" description="Integrase zinc-binding" evidence="1">
    <location>
        <begin position="213"/>
        <end position="268"/>
    </location>
</feature>
<evidence type="ECO:0000259" key="1">
    <source>
        <dbReference type="Pfam" id="PF17921"/>
    </source>
</evidence>
<evidence type="ECO:0000313" key="3">
    <source>
        <dbReference type="EMBL" id="GEU45154.1"/>
    </source>
</evidence>
<comment type="caution">
    <text evidence="3">The sequence shown here is derived from an EMBL/GenBank/DDBJ whole genome shotgun (WGS) entry which is preliminary data.</text>
</comment>
<keyword evidence="3" id="KW-0808">Transferase</keyword>
<evidence type="ECO:0000259" key="2">
    <source>
        <dbReference type="Pfam" id="PF24626"/>
    </source>
</evidence>
<name>A0A6L2KB81_TANCI</name>
<protein>
    <submittedName>
        <fullName evidence="3">Putative reverse transcriptase domain-containing protein</fullName>
    </submittedName>
</protein>
<dbReference type="PANTHER" id="PTHR46148:SF59">
    <property type="entry name" value="NUCLEOTIDYLTRANSFERASE, RIBONUCLEASE H"/>
    <property type="match status" value="1"/>
</dbReference>
<reference evidence="3" key="1">
    <citation type="journal article" date="2019" name="Sci. Rep.">
        <title>Draft genome of Tanacetum cinerariifolium, the natural source of mosquito coil.</title>
        <authorList>
            <person name="Yamashiro T."/>
            <person name="Shiraishi A."/>
            <person name="Satake H."/>
            <person name="Nakayama K."/>
        </authorList>
    </citation>
    <scope>NUCLEOTIDE SEQUENCE</scope>
</reference>
<dbReference type="AlphaFoldDB" id="A0A6L2KB81"/>